<protein>
    <submittedName>
        <fullName evidence="2">Uncharacterized protein</fullName>
    </submittedName>
</protein>
<keyword evidence="1" id="KW-0812">Transmembrane</keyword>
<dbReference type="EMBL" id="JAFLQZ010000004">
    <property type="protein sequence ID" value="MBO0357860.1"/>
    <property type="molecule type" value="Genomic_DNA"/>
</dbReference>
<keyword evidence="1" id="KW-1133">Transmembrane helix</keyword>
<comment type="caution">
    <text evidence="2">The sequence shown here is derived from an EMBL/GenBank/DDBJ whole genome shotgun (WGS) entry which is preliminary data.</text>
</comment>
<organism evidence="2 3">
    <name type="scientific">Hymenobacter telluris</name>
    <dbReference type="NCBI Taxonomy" id="2816474"/>
    <lineage>
        <taxon>Bacteria</taxon>
        <taxon>Pseudomonadati</taxon>
        <taxon>Bacteroidota</taxon>
        <taxon>Cytophagia</taxon>
        <taxon>Cytophagales</taxon>
        <taxon>Hymenobacteraceae</taxon>
        <taxon>Hymenobacter</taxon>
    </lineage>
</organism>
<accession>A0A939EWE3</accession>
<dbReference type="Proteomes" id="UP000664144">
    <property type="component" value="Unassembled WGS sequence"/>
</dbReference>
<sequence>MPLLLWWPRPNPFEKQVYWYLSVLSLFGLVLGILLTAWGQLELVEELSQYKRIVAPIEG</sequence>
<evidence type="ECO:0000313" key="2">
    <source>
        <dbReference type="EMBL" id="MBO0357860.1"/>
    </source>
</evidence>
<dbReference type="AlphaFoldDB" id="A0A939EWE3"/>
<keyword evidence="1" id="KW-0472">Membrane</keyword>
<gene>
    <name evidence="2" type="ORF">J0X19_07875</name>
</gene>
<proteinExistence type="predicted"/>
<keyword evidence="3" id="KW-1185">Reference proteome</keyword>
<feature type="transmembrane region" description="Helical" evidence="1">
    <location>
        <begin position="20"/>
        <end position="41"/>
    </location>
</feature>
<reference evidence="2" key="1">
    <citation type="submission" date="2021-03" db="EMBL/GenBank/DDBJ databases">
        <authorList>
            <person name="Kim M.K."/>
        </authorList>
    </citation>
    <scope>NUCLEOTIDE SEQUENCE</scope>
    <source>
        <strain evidence="2">BT186</strain>
    </source>
</reference>
<evidence type="ECO:0000256" key="1">
    <source>
        <dbReference type="SAM" id="Phobius"/>
    </source>
</evidence>
<name>A0A939EWE3_9BACT</name>
<dbReference type="RefSeq" id="WP_206983636.1">
    <property type="nucleotide sequence ID" value="NZ_JAFLQZ010000004.1"/>
</dbReference>
<evidence type="ECO:0000313" key="3">
    <source>
        <dbReference type="Proteomes" id="UP000664144"/>
    </source>
</evidence>